<evidence type="ECO:0000256" key="2">
    <source>
        <dbReference type="ARBA" id="ARBA00008854"/>
    </source>
</evidence>
<dbReference type="PANTHER" id="PTHR34478:SF2">
    <property type="entry name" value="MEMBRANE PROTEIN"/>
    <property type="match status" value="1"/>
</dbReference>
<accession>A0A5N7MQ14</accession>
<dbReference type="EMBL" id="VOSK01000199">
    <property type="protein sequence ID" value="MPR29112.1"/>
    <property type="molecule type" value="Genomic_DNA"/>
</dbReference>
<comment type="caution">
    <text evidence="6">The sequence shown here is derived from an EMBL/GenBank/DDBJ whole genome shotgun (WGS) entry which is preliminary data.</text>
</comment>
<comment type="similarity">
    <text evidence="2">Belongs to the LemA family.</text>
</comment>
<evidence type="ECO:0000256" key="3">
    <source>
        <dbReference type="ARBA" id="ARBA00022692"/>
    </source>
</evidence>
<dbReference type="InterPro" id="IPR007156">
    <property type="entry name" value="MamQ_LemA"/>
</dbReference>
<keyword evidence="5" id="KW-0472">Membrane</keyword>
<reference evidence="6 7" key="1">
    <citation type="journal article" date="2019" name="Syst. Appl. Microbiol.">
        <title>Microvirga tunisiensis sp. nov., a root nodule symbiotic bacterium isolated from Lupinus micranthus and L. luteus grown in Northern Tunisia.</title>
        <authorList>
            <person name="Msaddak A."/>
            <person name="Rejili M."/>
            <person name="Duran D."/>
            <person name="Mars M."/>
            <person name="Palacios J.M."/>
            <person name="Ruiz-Argueso T."/>
            <person name="Rey L."/>
            <person name="Imperial J."/>
        </authorList>
    </citation>
    <scope>NUCLEOTIDE SEQUENCE [LARGE SCALE GENOMIC DNA]</scope>
    <source>
        <strain evidence="6 7">Lmie10</strain>
    </source>
</reference>
<dbReference type="GO" id="GO:0016020">
    <property type="term" value="C:membrane"/>
    <property type="evidence" value="ECO:0007669"/>
    <property type="project" value="UniProtKB-SubCell"/>
</dbReference>
<gene>
    <name evidence="6" type="ORF">FS320_29380</name>
</gene>
<evidence type="ECO:0008006" key="8">
    <source>
        <dbReference type="Google" id="ProtNLM"/>
    </source>
</evidence>
<dbReference type="InterPro" id="IPR023353">
    <property type="entry name" value="LemA-like_dom_sf"/>
</dbReference>
<dbReference type="SUPFAM" id="SSF140478">
    <property type="entry name" value="LemA-like"/>
    <property type="match status" value="1"/>
</dbReference>
<dbReference type="AlphaFoldDB" id="A0A5N7MQ14"/>
<evidence type="ECO:0000256" key="5">
    <source>
        <dbReference type="ARBA" id="ARBA00023136"/>
    </source>
</evidence>
<evidence type="ECO:0000313" key="6">
    <source>
        <dbReference type="EMBL" id="MPR29112.1"/>
    </source>
</evidence>
<sequence>MLHGGFQQLGLGVGDDGDRAVNLARKGTAVDEFASHGILHDCSNPACQAPVILGSGPPCRNGVPLVEQGAASLPPCLGNQEDWSWVTGLGAAPGCLPGTGGPSWLEEAVLQRVGRWCLAAGLLLALAACDHGDVPALRERAQQAWSEVQTQYSQRADHVPPLVEAVRKKAPAEREVLDEVMAAHEEVVAIRNADGFLSEPERFRHYEEAQQRLSNALEKLYATIKRYPELTGDTALQNRLHEFQRQEDRLVVARSDLISAVRTHNEELRGFPGGWVAAVLNPKAKALTTFAQVEMEQPPVPARP</sequence>
<proteinExistence type="inferred from homology"/>
<evidence type="ECO:0000256" key="4">
    <source>
        <dbReference type="ARBA" id="ARBA00022989"/>
    </source>
</evidence>
<dbReference type="Pfam" id="PF04011">
    <property type="entry name" value="LemA"/>
    <property type="match status" value="1"/>
</dbReference>
<keyword evidence="3" id="KW-0812">Transmembrane</keyword>
<dbReference type="Gene3D" id="1.20.1440.20">
    <property type="entry name" value="LemA-like domain"/>
    <property type="match status" value="1"/>
</dbReference>
<name>A0A5N7MQ14_9HYPH</name>
<keyword evidence="4" id="KW-1133">Transmembrane helix</keyword>
<evidence type="ECO:0000256" key="1">
    <source>
        <dbReference type="ARBA" id="ARBA00004167"/>
    </source>
</evidence>
<protein>
    <recommendedName>
        <fullName evidence="8">LemA family protein</fullName>
    </recommendedName>
</protein>
<organism evidence="6 7">
    <name type="scientific">Microvirga tunisiensis</name>
    <dbReference type="NCBI Taxonomy" id="2108360"/>
    <lineage>
        <taxon>Bacteria</taxon>
        <taxon>Pseudomonadati</taxon>
        <taxon>Pseudomonadota</taxon>
        <taxon>Alphaproteobacteria</taxon>
        <taxon>Hyphomicrobiales</taxon>
        <taxon>Methylobacteriaceae</taxon>
        <taxon>Microvirga</taxon>
    </lineage>
</organism>
<comment type="subcellular location">
    <subcellularLocation>
        <location evidence="1">Membrane</location>
        <topology evidence="1">Single-pass membrane protein</topology>
    </subcellularLocation>
</comment>
<dbReference type="Proteomes" id="UP000403266">
    <property type="component" value="Unassembled WGS sequence"/>
</dbReference>
<keyword evidence="7" id="KW-1185">Reference proteome</keyword>
<evidence type="ECO:0000313" key="7">
    <source>
        <dbReference type="Proteomes" id="UP000403266"/>
    </source>
</evidence>
<dbReference type="PANTHER" id="PTHR34478">
    <property type="entry name" value="PROTEIN LEMA"/>
    <property type="match status" value="1"/>
</dbReference>
<dbReference type="OrthoDB" id="9804152at2"/>